<gene>
    <name evidence="2" type="ORF">SHERM_04399</name>
</gene>
<feature type="region of interest" description="Disordered" evidence="1">
    <location>
        <begin position="111"/>
        <end position="134"/>
    </location>
</feature>
<dbReference type="PANTHER" id="PTHR33790:SF10">
    <property type="entry name" value="PROTEIN EARLY RESPONSIVE TO DEHYDRATION 15"/>
    <property type="match status" value="1"/>
</dbReference>
<protein>
    <submittedName>
        <fullName evidence="2">Protein EARLY RESPONSIVE TO DEHYDRATION 15</fullName>
    </submittedName>
</protein>
<dbReference type="AlphaFoldDB" id="A0A9N7NT26"/>
<dbReference type="OrthoDB" id="628205at2759"/>
<evidence type="ECO:0000313" key="3">
    <source>
        <dbReference type="Proteomes" id="UP001153555"/>
    </source>
</evidence>
<comment type="caution">
    <text evidence="2">The sequence shown here is derived from an EMBL/GenBank/DDBJ whole genome shotgun (WGS) entry which is preliminary data.</text>
</comment>
<dbReference type="PANTHER" id="PTHR33790">
    <property type="entry name" value="OS05G0344200 PROTEIN"/>
    <property type="match status" value="1"/>
</dbReference>
<dbReference type="EMBL" id="CACSLK010030184">
    <property type="protein sequence ID" value="CAA0837431.1"/>
    <property type="molecule type" value="Genomic_DNA"/>
</dbReference>
<evidence type="ECO:0000313" key="2">
    <source>
        <dbReference type="EMBL" id="CAA0837431.1"/>
    </source>
</evidence>
<organism evidence="2 3">
    <name type="scientific">Striga hermonthica</name>
    <name type="common">Purple witchweed</name>
    <name type="synonym">Buchnera hermonthica</name>
    <dbReference type="NCBI Taxonomy" id="68872"/>
    <lineage>
        <taxon>Eukaryota</taxon>
        <taxon>Viridiplantae</taxon>
        <taxon>Streptophyta</taxon>
        <taxon>Embryophyta</taxon>
        <taxon>Tracheophyta</taxon>
        <taxon>Spermatophyta</taxon>
        <taxon>Magnoliopsida</taxon>
        <taxon>eudicotyledons</taxon>
        <taxon>Gunneridae</taxon>
        <taxon>Pentapetalae</taxon>
        <taxon>asterids</taxon>
        <taxon>lamiids</taxon>
        <taxon>Lamiales</taxon>
        <taxon>Orobanchaceae</taxon>
        <taxon>Buchnereae</taxon>
        <taxon>Striga</taxon>
    </lineage>
</organism>
<evidence type="ECO:0000256" key="1">
    <source>
        <dbReference type="SAM" id="MobiDB-lite"/>
    </source>
</evidence>
<feature type="region of interest" description="Disordered" evidence="1">
    <location>
        <begin position="45"/>
        <end position="78"/>
    </location>
</feature>
<sequence>MRLFHCRSSISPTGASQPSTSCVLFSATVCTPDHFPTIFDIFDPQSQRKPQPLSCCKPRQSATSPLSSVRRPSTGPDLRWAATFTSDRRSPRCRKPYTEERNLGISRVEREVTGEKKNEEWKKERKRKEKENRCEPEQNLMRFYSGEDNRPPTIPAHTPDAVLRRRFPDYPTHDLSGGTHLTHCNSSTCTCPLIHINRWLTGYCRAFICKVVLIRTIIELIMALVSGARSTLNPNAPLFIPAAVRQVEDFSAEWWDLVTTSTWYRDYWVGQHQGEDIFGEMETELDDGNNVVGLLPDNIDFDVDEDVLNMESQFEEFLQSSEGGYGGKAYGGGGAIEFGFGKNPDAIIKNLNMQMQRGPKSPREPVWRFEKPAKLVGSKPSPRFIQQPR</sequence>
<dbReference type="InterPro" id="IPR040414">
    <property type="entry name" value="CID1/CID2"/>
</dbReference>
<feature type="compositionally biased region" description="Polar residues" evidence="1">
    <location>
        <begin position="60"/>
        <end position="71"/>
    </location>
</feature>
<keyword evidence="3" id="KW-1185">Reference proteome</keyword>
<dbReference type="Proteomes" id="UP001153555">
    <property type="component" value="Unassembled WGS sequence"/>
</dbReference>
<accession>A0A9N7NT26</accession>
<name>A0A9N7NT26_STRHE</name>
<proteinExistence type="predicted"/>
<reference evidence="2" key="1">
    <citation type="submission" date="2019-12" db="EMBL/GenBank/DDBJ databases">
        <authorList>
            <person name="Scholes J."/>
        </authorList>
    </citation>
    <scope>NUCLEOTIDE SEQUENCE</scope>
</reference>